<dbReference type="Pfam" id="PF00755">
    <property type="entry name" value="Carn_acyltransf"/>
    <property type="match status" value="1"/>
</dbReference>
<dbReference type="GO" id="GO:0005739">
    <property type="term" value="C:mitochondrion"/>
    <property type="evidence" value="ECO:0007669"/>
    <property type="project" value="TreeGrafter"/>
</dbReference>
<dbReference type="EMBL" id="BRYA01001479">
    <property type="protein sequence ID" value="GMI44364.1"/>
    <property type="molecule type" value="Genomic_DNA"/>
</dbReference>
<comment type="caution">
    <text evidence="3">The sequence shown here is derived from an EMBL/GenBank/DDBJ whole genome shotgun (WGS) entry which is preliminary data.</text>
</comment>
<keyword evidence="1" id="KW-0808">Transferase</keyword>
<dbReference type="GO" id="GO:0006635">
    <property type="term" value="P:fatty acid beta-oxidation"/>
    <property type="evidence" value="ECO:0007669"/>
    <property type="project" value="TreeGrafter"/>
</dbReference>
<name>A0A9W7LBC9_9STRA</name>
<accession>A0A9W7LBC9</accession>
<dbReference type="GO" id="GO:0004095">
    <property type="term" value="F:carnitine O-palmitoyltransferase activity"/>
    <property type="evidence" value="ECO:0007669"/>
    <property type="project" value="TreeGrafter"/>
</dbReference>
<organism evidence="3 4">
    <name type="scientific">Triparma columacea</name>
    <dbReference type="NCBI Taxonomy" id="722753"/>
    <lineage>
        <taxon>Eukaryota</taxon>
        <taxon>Sar</taxon>
        <taxon>Stramenopiles</taxon>
        <taxon>Ochrophyta</taxon>
        <taxon>Bolidophyceae</taxon>
        <taxon>Parmales</taxon>
        <taxon>Triparmaceae</taxon>
        <taxon>Triparma</taxon>
    </lineage>
</organism>
<feature type="domain" description="Choline/carnitine acyltransferase" evidence="2">
    <location>
        <begin position="49"/>
        <end position="218"/>
    </location>
</feature>
<dbReference type="SUPFAM" id="SSF52777">
    <property type="entry name" value="CoA-dependent acyltransferases"/>
    <property type="match status" value="1"/>
</dbReference>
<keyword evidence="1" id="KW-0012">Acyltransferase</keyword>
<evidence type="ECO:0000256" key="1">
    <source>
        <dbReference type="ARBA" id="ARBA00023315"/>
    </source>
</evidence>
<dbReference type="PANTHER" id="PTHR22589:SF16">
    <property type="entry name" value="CARNITINE O-PALMITOYLTRANSFERASE 2, MITOCHONDRIAL"/>
    <property type="match status" value="1"/>
</dbReference>
<dbReference type="PANTHER" id="PTHR22589">
    <property type="entry name" value="CARNITINE O-ACYLTRANSFERASE"/>
    <property type="match status" value="1"/>
</dbReference>
<proteinExistence type="predicted"/>
<evidence type="ECO:0000313" key="3">
    <source>
        <dbReference type="EMBL" id="GMI44364.1"/>
    </source>
</evidence>
<dbReference type="OrthoDB" id="240216at2759"/>
<gene>
    <name evidence="3" type="ORF">TrCOL_g1294</name>
</gene>
<dbReference type="InterPro" id="IPR000542">
    <property type="entry name" value="Carn_acyl_trans"/>
</dbReference>
<dbReference type="InterPro" id="IPR039551">
    <property type="entry name" value="Cho/carn_acyl_trans"/>
</dbReference>
<protein>
    <recommendedName>
        <fullName evidence="2">Choline/carnitine acyltransferase domain-containing protein</fullName>
    </recommendedName>
</protein>
<keyword evidence="4" id="KW-1185">Reference proteome</keyword>
<dbReference type="AlphaFoldDB" id="A0A9W7LBC9"/>
<evidence type="ECO:0000313" key="4">
    <source>
        <dbReference type="Proteomes" id="UP001165065"/>
    </source>
</evidence>
<dbReference type="InterPro" id="IPR042231">
    <property type="entry name" value="Cho/carn_acyl_trans_2"/>
</dbReference>
<dbReference type="Gene3D" id="3.30.559.70">
    <property type="entry name" value="Choline/Carnitine o-acyltransferase, domain 2"/>
    <property type="match status" value="1"/>
</dbReference>
<dbReference type="Proteomes" id="UP001165065">
    <property type="component" value="Unassembled WGS sequence"/>
</dbReference>
<reference evidence="4" key="1">
    <citation type="journal article" date="2023" name="Commun. Biol.">
        <title>Genome analysis of Parmales, the sister group of diatoms, reveals the evolutionary specialization of diatoms from phago-mixotrophs to photoautotrophs.</title>
        <authorList>
            <person name="Ban H."/>
            <person name="Sato S."/>
            <person name="Yoshikawa S."/>
            <person name="Yamada K."/>
            <person name="Nakamura Y."/>
            <person name="Ichinomiya M."/>
            <person name="Sato N."/>
            <person name="Blanc-Mathieu R."/>
            <person name="Endo H."/>
            <person name="Kuwata A."/>
            <person name="Ogata H."/>
        </authorList>
    </citation>
    <scope>NUCLEOTIDE SEQUENCE [LARGE SCALE GENOMIC DNA]</scope>
</reference>
<evidence type="ECO:0000259" key="2">
    <source>
        <dbReference type="Pfam" id="PF00755"/>
    </source>
</evidence>
<sequence length="245" mass="27383">MASLDGEMDGETRENDFKLMQDVGHPNQPNHQNIHIPQPTLRQIDQSNAEKGGYPHSYIESHWDDMYLGGRWSLPINSNPFYLLCGSKTCDAPDSYSNTGSIVSSMLRWGRKVRDYGLEVDGGCMSSFPYMVGGCRVPGVGRDELHMNPNWGHIVVCFNNAFFRIEAACKDTGRVYDGAYFSSKFKEIVERGEGGDEAFMGYGTGLGRDEWALLRGKAEAGDNLSKSSQFSVSVQSRFRTEQKLH</sequence>